<dbReference type="AlphaFoldDB" id="A0A0P0XU32"/>
<accession>A0A0P0XU32</accession>
<sequence>WWRRRRSLLSLPPSLTDLAGGREGRGPSGGGVGPSDGGVSSPLSDSPLPGQRWLPPPSLFSLRRRWWRRRWRRRWRWRRPRMDGVGGGHRWMTWWRPRMDGVATTEGGGGNGRGPRWRWPMADPAEGEKSFVM</sequence>
<dbReference type="Gramene" id="Os10t0340800-02">
    <property type="protein sequence ID" value="Os10t0340800-02"/>
    <property type="gene ID" value="Os10g0340800"/>
</dbReference>
<evidence type="ECO:0000313" key="2">
    <source>
        <dbReference type="EMBL" id="BAF26297.1"/>
    </source>
</evidence>
<dbReference type="KEGG" id="dosa:Os10g0340800"/>
<proteinExistence type="predicted"/>
<dbReference type="Proteomes" id="UP000000763">
    <property type="component" value="Chromosome 10"/>
</dbReference>
<evidence type="ECO:0000313" key="3">
    <source>
        <dbReference type="Proteomes" id="UP000000763"/>
    </source>
</evidence>
<feature type="compositionally biased region" description="Gly residues" evidence="1">
    <location>
        <begin position="26"/>
        <end position="36"/>
    </location>
</feature>
<reference evidence="3" key="2">
    <citation type="journal article" date="2008" name="Nucleic Acids Res.">
        <title>The rice annotation project database (RAP-DB): 2008 update.</title>
        <authorList>
            <consortium name="The rice annotation project (RAP)"/>
        </authorList>
    </citation>
    <scope>GENOME REANNOTATION</scope>
    <source>
        <strain evidence="3">cv. Nipponbare</strain>
    </source>
</reference>
<protein>
    <submittedName>
        <fullName evidence="2">Os10g0340800 protein</fullName>
    </submittedName>
</protein>
<feature type="non-terminal residue" evidence="2">
    <location>
        <position position="1"/>
    </location>
</feature>
<gene>
    <name evidence="2" type="ordered locus">Os10g0340800</name>
</gene>
<name>A0A0P0XU32_ORYSJ</name>
<organism evidence="2 3">
    <name type="scientific">Oryza sativa subsp. japonica</name>
    <name type="common">Rice</name>
    <dbReference type="NCBI Taxonomy" id="39947"/>
    <lineage>
        <taxon>Eukaryota</taxon>
        <taxon>Viridiplantae</taxon>
        <taxon>Streptophyta</taxon>
        <taxon>Embryophyta</taxon>
        <taxon>Tracheophyta</taxon>
        <taxon>Spermatophyta</taxon>
        <taxon>Magnoliopsida</taxon>
        <taxon>Liliopsida</taxon>
        <taxon>Poales</taxon>
        <taxon>Poaceae</taxon>
        <taxon>BOP clade</taxon>
        <taxon>Oryzoideae</taxon>
        <taxon>Oryzeae</taxon>
        <taxon>Oryzinae</taxon>
        <taxon>Oryza</taxon>
        <taxon>Oryza sativa</taxon>
    </lineage>
</organism>
<feature type="region of interest" description="Disordered" evidence="1">
    <location>
        <begin position="1"/>
        <end position="57"/>
    </location>
</feature>
<feature type="compositionally biased region" description="Low complexity" evidence="1">
    <location>
        <begin position="37"/>
        <end position="50"/>
    </location>
</feature>
<feature type="region of interest" description="Disordered" evidence="1">
    <location>
        <begin position="102"/>
        <end position="133"/>
    </location>
</feature>
<dbReference type="Gramene" id="Os10t0340800-01">
    <property type="protein sequence ID" value="Os10t0340800-01"/>
    <property type="gene ID" value="Os10g0340800"/>
</dbReference>
<reference evidence="2 3" key="1">
    <citation type="journal article" date="2005" name="Nature">
        <title>The map-based sequence of the rice genome.</title>
        <authorList>
            <consortium name="International rice genome sequencing project (IRGSP)"/>
            <person name="Matsumoto T."/>
            <person name="Wu J."/>
            <person name="Kanamori H."/>
            <person name="Katayose Y."/>
            <person name="Fujisawa M."/>
            <person name="Namiki N."/>
            <person name="Mizuno H."/>
            <person name="Yamamoto K."/>
            <person name="Antonio B.A."/>
            <person name="Baba T."/>
            <person name="Sakata K."/>
            <person name="Nagamura Y."/>
            <person name="Aoki H."/>
            <person name="Arikawa K."/>
            <person name="Arita K."/>
            <person name="Bito T."/>
            <person name="Chiden Y."/>
            <person name="Fujitsuka N."/>
            <person name="Fukunaka R."/>
            <person name="Hamada M."/>
            <person name="Harada C."/>
            <person name="Hayashi A."/>
            <person name="Hijishita S."/>
            <person name="Honda M."/>
            <person name="Hosokawa S."/>
            <person name="Ichikawa Y."/>
            <person name="Idonuma A."/>
            <person name="Iijima M."/>
            <person name="Ikeda M."/>
            <person name="Ikeno M."/>
            <person name="Ito K."/>
            <person name="Ito S."/>
            <person name="Ito T."/>
            <person name="Ito Y."/>
            <person name="Ito Y."/>
            <person name="Iwabuchi A."/>
            <person name="Kamiya K."/>
            <person name="Karasawa W."/>
            <person name="Kurita K."/>
            <person name="Katagiri S."/>
            <person name="Kikuta A."/>
            <person name="Kobayashi H."/>
            <person name="Kobayashi N."/>
            <person name="Machita K."/>
            <person name="Maehara T."/>
            <person name="Masukawa M."/>
            <person name="Mizubayashi T."/>
            <person name="Mukai Y."/>
            <person name="Nagasaki H."/>
            <person name="Nagata Y."/>
            <person name="Naito S."/>
            <person name="Nakashima M."/>
            <person name="Nakama Y."/>
            <person name="Nakamichi Y."/>
            <person name="Nakamura M."/>
            <person name="Meguro A."/>
            <person name="Negishi M."/>
            <person name="Ohta I."/>
            <person name="Ohta T."/>
            <person name="Okamoto M."/>
            <person name="Ono N."/>
            <person name="Saji S."/>
            <person name="Sakaguchi M."/>
            <person name="Sakai K."/>
            <person name="Shibata M."/>
            <person name="Shimokawa T."/>
            <person name="Song J."/>
            <person name="Takazaki Y."/>
            <person name="Terasawa K."/>
            <person name="Tsugane M."/>
            <person name="Tsuji K."/>
            <person name="Ueda S."/>
            <person name="Waki K."/>
            <person name="Yamagata H."/>
            <person name="Yamamoto M."/>
            <person name="Yamamoto S."/>
            <person name="Yamane H."/>
            <person name="Yoshiki S."/>
            <person name="Yoshihara R."/>
            <person name="Yukawa K."/>
            <person name="Zhong H."/>
            <person name="Yano M."/>
            <person name="Yuan Q."/>
            <person name="Ouyang S."/>
            <person name="Liu J."/>
            <person name="Jones K.M."/>
            <person name="Gansberger K."/>
            <person name="Moffat K."/>
            <person name="Hill J."/>
            <person name="Bera J."/>
            <person name="Fadrosh D."/>
            <person name="Jin S."/>
            <person name="Johri S."/>
            <person name="Kim M."/>
            <person name="Overton L."/>
            <person name="Reardon M."/>
            <person name="Tsitrin T."/>
            <person name="Vuong H."/>
            <person name="Weaver B."/>
            <person name="Ciecko A."/>
            <person name="Tallon L."/>
            <person name="Jackson J."/>
            <person name="Pai G."/>
            <person name="Aken S.V."/>
            <person name="Utterback T."/>
            <person name="Reidmuller S."/>
            <person name="Feldblyum T."/>
            <person name="Hsiao J."/>
            <person name="Zismann V."/>
            <person name="Iobst S."/>
            <person name="de Vazeille A.R."/>
            <person name="Buell C.R."/>
            <person name="Ying K."/>
            <person name="Li Y."/>
            <person name="Lu T."/>
            <person name="Huang Y."/>
            <person name="Zhao Q."/>
            <person name="Feng Q."/>
            <person name="Zhang L."/>
            <person name="Zhu J."/>
            <person name="Weng Q."/>
            <person name="Mu J."/>
            <person name="Lu Y."/>
            <person name="Fan D."/>
            <person name="Liu Y."/>
            <person name="Guan J."/>
            <person name="Zhang Y."/>
            <person name="Yu S."/>
            <person name="Liu X."/>
            <person name="Zhang Y."/>
            <person name="Hong G."/>
            <person name="Han B."/>
            <person name="Choisne N."/>
            <person name="Demange N."/>
            <person name="Orjeda G."/>
            <person name="Samain S."/>
            <person name="Cattolico L."/>
            <person name="Pelletier E."/>
            <person name="Couloux A."/>
            <person name="Segurens B."/>
            <person name="Wincker P."/>
            <person name="D'Hont A."/>
            <person name="Scarpelli C."/>
            <person name="Weissenbach J."/>
            <person name="Salanoubat M."/>
            <person name="Quetier F."/>
            <person name="Yu Y."/>
            <person name="Kim H.R."/>
            <person name="Rambo T."/>
            <person name="Currie J."/>
            <person name="Collura K."/>
            <person name="Luo M."/>
            <person name="Yang T."/>
            <person name="Ammiraju J.S.S."/>
            <person name="Engler F."/>
            <person name="Soderlund C."/>
            <person name="Wing R.A."/>
            <person name="Palmer L.E."/>
            <person name="de la Bastide M."/>
            <person name="Spiegel L."/>
            <person name="Nascimento L."/>
            <person name="Zutavern T."/>
            <person name="O'Shaughnessy A."/>
            <person name="Dike S."/>
            <person name="Dedhia N."/>
            <person name="Preston R."/>
            <person name="Balija V."/>
            <person name="McCombie W.R."/>
            <person name="Chow T."/>
            <person name="Chen H."/>
            <person name="Chung M."/>
            <person name="Chen C."/>
            <person name="Shaw J."/>
            <person name="Wu H."/>
            <person name="Hsiao K."/>
            <person name="Chao Y."/>
            <person name="Chu M."/>
            <person name="Cheng C."/>
            <person name="Hour A."/>
            <person name="Lee P."/>
            <person name="Lin S."/>
            <person name="Lin Y."/>
            <person name="Liou J."/>
            <person name="Liu S."/>
            <person name="Hsing Y."/>
            <person name="Raghuvanshi S."/>
            <person name="Mohanty A."/>
            <person name="Bharti A.K."/>
            <person name="Gaur A."/>
            <person name="Gupta V."/>
            <person name="Kumar D."/>
            <person name="Ravi V."/>
            <person name="Vij S."/>
            <person name="Kapur A."/>
            <person name="Khurana P."/>
            <person name="Khurana P."/>
            <person name="Khurana J.P."/>
            <person name="Tyagi A.K."/>
            <person name="Gaikwad K."/>
            <person name="Singh A."/>
            <person name="Dalal V."/>
            <person name="Srivastava S."/>
            <person name="Dixit A."/>
            <person name="Pal A.K."/>
            <person name="Ghazi I.A."/>
            <person name="Yadav M."/>
            <person name="Pandit A."/>
            <person name="Bhargava A."/>
            <person name="Sureshbabu K."/>
            <person name="Batra K."/>
            <person name="Sharma T.R."/>
            <person name="Mohapatra T."/>
            <person name="Singh N.K."/>
            <person name="Messing J."/>
            <person name="Nelson A.B."/>
            <person name="Fuks G."/>
            <person name="Kavchok S."/>
            <person name="Keizer G."/>
            <person name="Linton E."/>
            <person name="Llaca V."/>
            <person name="Song R."/>
            <person name="Tanyolac B."/>
            <person name="Young S."/>
            <person name="Ho-Il K."/>
            <person name="Hahn J.H."/>
            <person name="Sangsakoo G."/>
            <person name="Vanavichit A."/>
            <person name="de Mattos Luiz.A.T."/>
            <person name="Zimmer P.D."/>
            <person name="Malone G."/>
            <person name="Dellagostin O."/>
            <person name="de Oliveira A.C."/>
            <person name="Bevan M."/>
            <person name="Bancroft I."/>
            <person name="Minx P."/>
            <person name="Cordum H."/>
            <person name="Wilson R."/>
            <person name="Cheng Z."/>
            <person name="Jin W."/>
            <person name="Jiang J."/>
            <person name="Leong S.A."/>
            <person name="Iwama H."/>
            <person name="Gojobori T."/>
            <person name="Itoh T."/>
            <person name="Niimura Y."/>
            <person name="Fujii Y."/>
            <person name="Habara T."/>
            <person name="Sakai H."/>
            <person name="Sato Y."/>
            <person name="Wilson G."/>
            <person name="Kumar K."/>
            <person name="McCouch S."/>
            <person name="Juretic N."/>
            <person name="Hoen D."/>
            <person name="Wright S."/>
            <person name="Bruskiewich R."/>
            <person name="Bureau T."/>
            <person name="Miyao A."/>
            <person name="Hirochika H."/>
            <person name="Nishikawa T."/>
            <person name="Kadowaki K."/>
            <person name="Sugiura M."/>
            <person name="Burr B."/>
            <person name="Sasaki T."/>
        </authorList>
    </citation>
    <scope>NUCLEOTIDE SEQUENCE [LARGE SCALE GENOMIC DNA]</scope>
    <source>
        <strain evidence="3">cv. Nipponbare</strain>
    </source>
</reference>
<dbReference type="EMBL" id="AP008216">
    <property type="protein sequence ID" value="BAF26297.1"/>
    <property type="molecule type" value="Genomic_DNA"/>
</dbReference>
<evidence type="ECO:0000256" key="1">
    <source>
        <dbReference type="SAM" id="MobiDB-lite"/>
    </source>
</evidence>